<dbReference type="Proteomes" id="UP000799539">
    <property type="component" value="Unassembled WGS sequence"/>
</dbReference>
<gene>
    <name evidence="1" type="ORF">CERZMDRAFT_44277</name>
</gene>
<dbReference type="GO" id="GO:0005506">
    <property type="term" value="F:iron ion binding"/>
    <property type="evidence" value="ECO:0007669"/>
    <property type="project" value="InterPro"/>
</dbReference>
<sequence length="52" mass="5936">ASLRRTVRIEDHPVTPLKFPHALCEDDWIDDQFLPKGTVVIVNAWGSHNDPQ</sequence>
<protein>
    <submittedName>
        <fullName evidence="1">Uncharacterized protein</fullName>
    </submittedName>
</protein>
<feature type="non-terminal residue" evidence="1">
    <location>
        <position position="1"/>
    </location>
</feature>
<dbReference type="Gene3D" id="1.10.630.10">
    <property type="entry name" value="Cytochrome P450"/>
    <property type="match status" value="1"/>
</dbReference>
<keyword evidence="2" id="KW-1185">Reference proteome</keyword>
<dbReference type="GO" id="GO:0004497">
    <property type="term" value="F:monooxygenase activity"/>
    <property type="evidence" value="ECO:0007669"/>
    <property type="project" value="InterPro"/>
</dbReference>
<dbReference type="GO" id="GO:0016705">
    <property type="term" value="F:oxidoreductase activity, acting on paired donors, with incorporation or reduction of molecular oxygen"/>
    <property type="evidence" value="ECO:0007669"/>
    <property type="project" value="InterPro"/>
</dbReference>
<evidence type="ECO:0000313" key="2">
    <source>
        <dbReference type="Proteomes" id="UP000799539"/>
    </source>
</evidence>
<reference evidence="1" key="1">
    <citation type="journal article" date="2020" name="Stud. Mycol.">
        <title>101 Dothideomycetes genomes: a test case for predicting lifestyles and emergence of pathogens.</title>
        <authorList>
            <person name="Haridas S."/>
            <person name="Albert R."/>
            <person name="Binder M."/>
            <person name="Bloem J."/>
            <person name="Labutti K."/>
            <person name="Salamov A."/>
            <person name="Andreopoulos B."/>
            <person name="Baker S."/>
            <person name="Barry K."/>
            <person name="Bills G."/>
            <person name="Bluhm B."/>
            <person name="Cannon C."/>
            <person name="Castanera R."/>
            <person name="Culley D."/>
            <person name="Daum C."/>
            <person name="Ezra D."/>
            <person name="Gonzalez J."/>
            <person name="Henrissat B."/>
            <person name="Kuo A."/>
            <person name="Liang C."/>
            <person name="Lipzen A."/>
            <person name="Lutzoni F."/>
            <person name="Magnuson J."/>
            <person name="Mondo S."/>
            <person name="Nolan M."/>
            <person name="Ohm R."/>
            <person name="Pangilinan J."/>
            <person name="Park H.-J."/>
            <person name="Ramirez L."/>
            <person name="Alfaro M."/>
            <person name="Sun H."/>
            <person name="Tritt A."/>
            <person name="Yoshinaga Y."/>
            <person name="Zwiers L.-H."/>
            <person name="Turgeon B."/>
            <person name="Goodwin S."/>
            <person name="Spatafora J."/>
            <person name="Crous P."/>
            <person name="Grigoriev I."/>
        </authorList>
    </citation>
    <scope>NUCLEOTIDE SEQUENCE</scope>
    <source>
        <strain evidence="1">SCOH1-5</strain>
    </source>
</reference>
<accession>A0A6A6FBY2</accession>
<dbReference type="GO" id="GO:0020037">
    <property type="term" value="F:heme binding"/>
    <property type="evidence" value="ECO:0007669"/>
    <property type="project" value="InterPro"/>
</dbReference>
<dbReference type="AlphaFoldDB" id="A0A6A6FBY2"/>
<name>A0A6A6FBY2_9PEZI</name>
<dbReference type="InterPro" id="IPR036396">
    <property type="entry name" value="Cyt_P450_sf"/>
</dbReference>
<dbReference type="Pfam" id="PF00067">
    <property type="entry name" value="p450"/>
    <property type="match status" value="1"/>
</dbReference>
<dbReference type="OrthoDB" id="1103324at2759"/>
<organism evidence="1 2">
    <name type="scientific">Cercospora zeae-maydis SCOH1-5</name>
    <dbReference type="NCBI Taxonomy" id="717836"/>
    <lineage>
        <taxon>Eukaryota</taxon>
        <taxon>Fungi</taxon>
        <taxon>Dikarya</taxon>
        <taxon>Ascomycota</taxon>
        <taxon>Pezizomycotina</taxon>
        <taxon>Dothideomycetes</taxon>
        <taxon>Dothideomycetidae</taxon>
        <taxon>Mycosphaerellales</taxon>
        <taxon>Mycosphaerellaceae</taxon>
        <taxon>Cercospora</taxon>
    </lineage>
</organism>
<proteinExistence type="predicted"/>
<evidence type="ECO:0000313" key="1">
    <source>
        <dbReference type="EMBL" id="KAF2210875.1"/>
    </source>
</evidence>
<dbReference type="EMBL" id="ML992679">
    <property type="protein sequence ID" value="KAF2210875.1"/>
    <property type="molecule type" value="Genomic_DNA"/>
</dbReference>
<dbReference type="InterPro" id="IPR001128">
    <property type="entry name" value="Cyt_P450"/>
</dbReference>
<dbReference type="SUPFAM" id="SSF48264">
    <property type="entry name" value="Cytochrome P450"/>
    <property type="match status" value="1"/>
</dbReference>